<dbReference type="InterPro" id="IPR050483">
    <property type="entry name" value="CoA-transferase_III_domain"/>
</dbReference>
<dbReference type="PANTHER" id="PTHR48207">
    <property type="entry name" value="SUCCINATE--HYDROXYMETHYLGLUTARATE COA-TRANSFERASE"/>
    <property type="match status" value="1"/>
</dbReference>
<dbReference type="SUPFAM" id="SSF89796">
    <property type="entry name" value="CoA-transferase family III (CaiB/BaiF)"/>
    <property type="match status" value="1"/>
</dbReference>
<dbReference type="Gene3D" id="3.30.1540.10">
    <property type="entry name" value="formyl-coa transferase, domain 3"/>
    <property type="match status" value="1"/>
</dbReference>
<dbReference type="Pfam" id="PF02515">
    <property type="entry name" value="CoA_transf_3"/>
    <property type="match status" value="1"/>
</dbReference>
<dbReference type="GO" id="GO:0016740">
    <property type="term" value="F:transferase activity"/>
    <property type="evidence" value="ECO:0007669"/>
    <property type="project" value="UniProtKB-KW"/>
</dbReference>
<comment type="caution">
    <text evidence="2">The sequence shown here is derived from an EMBL/GenBank/DDBJ whole genome shotgun (WGS) entry which is preliminary data.</text>
</comment>
<dbReference type="EMBL" id="JBDPGJ010000006">
    <property type="protein sequence ID" value="MEX0408624.1"/>
    <property type="molecule type" value="Genomic_DNA"/>
</dbReference>
<dbReference type="Proteomes" id="UP001556692">
    <property type="component" value="Unassembled WGS sequence"/>
</dbReference>
<accession>A0ABV3SRP7</accession>
<evidence type="ECO:0000313" key="2">
    <source>
        <dbReference type="EMBL" id="MEX0408624.1"/>
    </source>
</evidence>
<keyword evidence="3" id="KW-1185">Reference proteome</keyword>
<evidence type="ECO:0000313" key="3">
    <source>
        <dbReference type="Proteomes" id="UP001556692"/>
    </source>
</evidence>
<dbReference type="InterPro" id="IPR003673">
    <property type="entry name" value="CoA-Trfase_fam_III"/>
</dbReference>
<dbReference type="InterPro" id="IPR023606">
    <property type="entry name" value="CoA-Trfase_III_dom_1_sf"/>
</dbReference>
<evidence type="ECO:0000256" key="1">
    <source>
        <dbReference type="ARBA" id="ARBA00022679"/>
    </source>
</evidence>
<keyword evidence="1 2" id="KW-0808">Transferase</keyword>
<organism evidence="2 3">
    <name type="scientific">Aquibium pacificus</name>
    <dbReference type="NCBI Taxonomy" id="3153579"/>
    <lineage>
        <taxon>Bacteria</taxon>
        <taxon>Pseudomonadati</taxon>
        <taxon>Pseudomonadota</taxon>
        <taxon>Alphaproteobacteria</taxon>
        <taxon>Hyphomicrobiales</taxon>
        <taxon>Phyllobacteriaceae</taxon>
        <taxon>Aquibium</taxon>
    </lineage>
</organism>
<name>A0ABV3SRP7_9HYPH</name>
<protein>
    <submittedName>
        <fullName evidence="2">CoA transferase</fullName>
        <ecNumber evidence="2">2.8.3.-</ecNumber>
    </submittedName>
</protein>
<dbReference type="PANTHER" id="PTHR48207:SF3">
    <property type="entry name" value="SUCCINATE--HYDROXYMETHYLGLUTARATE COA-TRANSFERASE"/>
    <property type="match status" value="1"/>
</dbReference>
<sequence length="421" mass="44554">MTDNTRVAAKAGRRAPAARFDALQGVTVLDLSKVLAGPICAQYLGDLGAEVIKIEPVGVGDDTRSWPPFVAGESAIFLSVNKNKRSIALDLKRPEGLAVLHRMVAQSDVVIESYRTGVAARLGIDYETLRKLQPRLVHASISGFGRSGPLAEIPGYDAMVQAFSGIMSITGEKGGSPVRIPISPLDQTTGIHTALGIVAALRRRDLTGEGTAIETSLYETALGFLGYVAQTYWATGKAPEPAGSGHESLCPYQAFAAADGQILIAVGSDKVWRAFAPAVGLEAVRDDPRFATNQARVAHFDETVGMVAEVIARRSVAEWCDILRQAGVPHSPINTVDASLDQPQARERGMVTRIAHSAAGEMPAIAIPILFAGCERSPRSAAPTLGEHSAEILRRFQLSDEEVSTLVAAGVVGTEQKGTGD</sequence>
<reference evidence="2 3" key="1">
    <citation type="submission" date="2024-05" db="EMBL/GenBank/DDBJ databases">
        <authorList>
            <person name="Jiang F."/>
        </authorList>
    </citation>
    <scope>NUCLEOTIDE SEQUENCE [LARGE SCALE GENOMIC DNA]</scope>
    <source>
        <strain evidence="2 3">LZ166</strain>
    </source>
</reference>
<dbReference type="InterPro" id="IPR044855">
    <property type="entry name" value="CoA-Trfase_III_dom3_sf"/>
</dbReference>
<dbReference type="Gene3D" id="3.40.50.10540">
    <property type="entry name" value="Crotonobetainyl-coa:carnitine coa-transferase, domain 1"/>
    <property type="match status" value="1"/>
</dbReference>
<gene>
    <name evidence="2" type="ORF">ABGN05_23485</name>
</gene>
<dbReference type="EC" id="2.8.3.-" evidence="2"/>
<proteinExistence type="predicted"/>
<dbReference type="RefSeq" id="WP_367956500.1">
    <property type="nucleotide sequence ID" value="NZ_JBDPGJ010000006.1"/>
</dbReference>